<dbReference type="InterPro" id="IPR042271">
    <property type="entry name" value="Zinicin_2_N"/>
</dbReference>
<dbReference type="SUPFAM" id="SSF55486">
    <property type="entry name" value="Metalloproteases ('zincins'), catalytic domain"/>
    <property type="match status" value="1"/>
</dbReference>
<keyword evidence="2" id="KW-1185">Reference proteome</keyword>
<reference evidence="1 2" key="1">
    <citation type="submission" date="2018-06" db="EMBL/GenBank/DDBJ databases">
        <authorList>
            <consortium name="Pathogen Informatics"/>
            <person name="Doyle S."/>
        </authorList>
    </citation>
    <scope>NUCLEOTIDE SEQUENCE [LARGE SCALE GENOMIC DNA]</scope>
    <source>
        <strain evidence="1 2">NCTC11535</strain>
    </source>
</reference>
<dbReference type="PANTHER" id="PTHR39420">
    <property type="match status" value="1"/>
</dbReference>
<proteinExistence type="predicted"/>
<dbReference type="Proteomes" id="UP000250006">
    <property type="component" value="Unassembled WGS sequence"/>
</dbReference>
<dbReference type="InterPro" id="IPR018766">
    <property type="entry name" value="Zinicin_2"/>
</dbReference>
<dbReference type="NCBIfam" id="TIGR03624">
    <property type="entry name" value="putative hydrolase"/>
    <property type="match status" value="1"/>
</dbReference>
<dbReference type="EMBL" id="UAPQ01000001">
    <property type="protein sequence ID" value="SPT52756.1"/>
    <property type="molecule type" value="Genomic_DNA"/>
</dbReference>
<evidence type="ECO:0000313" key="1">
    <source>
        <dbReference type="EMBL" id="SPT52756.1"/>
    </source>
</evidence>
<name>A0ABY1VKX5_9ACTO</name>
<protein>
    <submittedName>
        <fullName evidence="1">Uncharacterized conserved protein</fullName>
    </submittedName>
</protein>
<dbReference type="PANTHER" id="PTHR39420:SF2">
    <property type="entry name" value="HYDROLASE"/>
    <property type="match status" value="1"/>
</dbReference>
<gene>
    <name evidence="1" type="ORF">NCTC11535_00410</name>
</gene>
<organism evidence="1 2">
    <name type="scientific">Actinomyces bovis</name>
    <dbReference type="NCBI Taxonomy" id="1658"/>
    <lineage>
        <taxon>Bacteria</taxon>
        <taxon>Bacillati</taxon>
        <taxon>Actinomycetota</taxon>
        <taxon>Actinomycetes</taxon>
        <taxon>Actinomycetales</taxon>
        <taxon>Actinomycetaceae</taxon>
        <taxon>Actinomyces</taxon>
    </lineage>
</organism>
<dbReference type="Gene3D" id="1.20.150.30">
    <property type="entry name" value="Zincin-like metallopeptidase, N-terminal domain"/>
    <property type="match status" value="1"/>
</dbReference>
<evidence type="ECO:0000313" key="2">
    <source>
        <dbReference type="Proteomes" id="UP000250006"/>
    </source>
</evidence>
<sequence>MAPTNEDPFEQLQSLLASMLGEQGAADAVAALRASGMDAEQLTQMGGMQELSQMSPSQILAMRAQLQEMFSAQSGEPINWKIGKDLALQQARAGGDLPVTAAEAEEIRQALIVADLWLDSCTDFLPAPGLREAWSRSDWVERTLPVWQEVCAPVAAAATEALTKALINQINELPAQLGEQSMQLGAIGSMMRMMAGTAFALQMGQAIGQLATESVSSTDVGLPLCKQPGTALVSASVKAFAEGLDVPEAEVRMYLAVREAAAARLYAHVPWLRGQLLAAVDAYAREIRIDHHAVEEAVSQVDPNDPQALQQALRSGMFAPQETAAQQAALTRLETLLAVVEGWVEVVTFHAVVAQLPHAPQLQEMVRRRRAQGGPAEQVFARLIGLAFRPRRARDATLLWGLLSTQVSVSERDAFWSHPDVAPGPRDLDLPGDFLELRRAAQDRESQLDADLASLLDGTLGYEGDAEEH</sequence>
<dbReference type="Pfam" id="PF10103">
    <property type="entry name" value="Zincin_2"/>
    <property type="match status" value="1"/>
</dbReference>
<comment type="caution">
    <text evidence="1">The sequence shown here is derived from an EMBL/GenBank/DDBJ whole genome shotgun (WGS) entry which is preliminary data.</text>
</comment>
<accession>A0ABY1VKX5</accession>